<gene>
    <name evidence="1" type="ORF">O4J56_17105</name>
</gene>
<dbReference type="Proteomes" id="UP001527866">
    <property type="component" value="Unassembled WGS sequence"/>
</dbReference>
<evidence type="ECO:0000313" key="1">
    <source>
        <dbReference type="EMBL" id="MDA2812363.1"/>
    </source>
</evidence>
<name>A0ABT4U5Z3_9ACTN</name>
<dbReference type="EMBL" id="JAQFWQ010000048">
    <property type="protein sequence ID" value="MDA2812363.1"/>
    <property type="molecule type" value="Genomic_DNA"/>
</dbReference>
<accession>A0ABT4U5Z3</accession>
<keyword evidence="2" id="KW-1185">Reference proteome</keyword>
<sequence length="288" mass="31367">MSNATHGIDPALARKAWASLESYHSGAYFAPEVQKNYEELGAHPRYSYFGGRAAPMGAVPAEVVIATFYNFCPDLVRQAVPAVWEAASPEAYLRARLDGMDAALRRVLGDRVDSPEVRRAAELARTAAEAAAERPEGRPLFAAHASLPWPEEPHLVLWHAQTLLREFRGDGHIALLMTQGTSGLEALVAHAAVGNLPVKFLTVSRAWPEEEWDAAVERLRDKGLVRKDELALTEEGAQHRKELEAATDRLAAAPYAALGEEGCTELARLGGPLAKEVGKALLPWSPKR</sequence>
<organism evidence="1 2">
    <name type="scientific">Nocardiopsis endophytica</name>
    <dbReference type="NCBI Taxonomy" id="3018445"/>
    <lineage>
        <taxon>Bacteria</taxon>
        <taxon>Bacillati</taxon>
        <taxon>Actinomycetota</taxon>
        <taxon>Actinomycetes</taxon>
        <taxon>Streptosporangiales</taxon>
        <taxon>Nocardiopsidaceae</taxon>
        <taxon>Nocardiopsis</taxon>
    </lineage>
</organism>
<dbReference type="Pfam" id="PF21863">
    <property type="entry name" value="HTH_67"/>
    <property type="match status" value="1"/>
</dbReference>
<dbReference type="NCBIfam" id="NF047719">
    <property type="entry name" value="SCO6745_fam_HTH"/>
    <property type="match status" value="1"/>
</dbReference>
<proteinExistence type="predicted"/>
<protein>
    <recommendedName>
        <fullName evidence="3">SalK</fullName>
    </recommendedName>
</protein>
<evidence type="ECO:0000313" key="2">
    <source>
        <dbReference type="Proteomes" id="UP001527866"/>
    </source>
</evidence>
<dbReference type="InterPro" id="IPR054058">
    <property type="entry name" value="HTH_67"/>
</dbReference>
<dbReference type="RefSeq" id="WP_270686904.1">
    <property type="nucleotide sequence ID" value="NZ_JAQFWQ010000048.1"/>
</dbReference>
<reference evidence="1 2" key="1">
    <citation type="submission" date="2023-01" db="EMBL/GenBank/DDBJ databases">
        <title>Draft genome sequence of Nocardiopsis sp. RSe5-2 isolated from halophytes.</title>
        <authorList>
            <person name="Duangmal K."/>
            <person name="Chantavorakit T."/>
        </authorList>
    </citation>
    <scope>NUCLEOTIDE SEQUENCE [LARGE SCALE GENOMIC DNA]</scope>
    <source>
        <strain evidence="1 2">RSe5-2</strain>
    </source>
</reference>
<comment type="caution">
    <text evidence="1">The sequence shown here is derived from an EMBL/GenBank/DDBJ whole genome shotgun (WGS) entry which is preliminary data.</text>
</comment>
<evidence type="ECO:0008006" key="3">
    <source>
        <dbReference type="Google" id="ProtNLM"/>
    </source>
</evidence>